<dbReference type="InterPro" id="IPR023155">
    <property type="entry name" value="Cyt_c-552/4"/>
</dbReference>
<dbReference type="KEGG" id="mro:MROS_0620"/>
<feature type="chain" id="PRO_5003707341" evidence="1">
    <location>
        <begin position="24"/>
        <end position="474"/>
    </location>
</feature>
<dbReference type="NCBIfam" id="TIGR04183">
    <property type="entry name" value="Por_Secre_tail"/>
    <property type="match status" value="1"/>
</dbReference>
<dbReference type="RefSeq" id="WP_014855300.1">
    <property type="nucleotide sequence ID" value="NC_018178.1"/>
</dbReference>
<dbReference type="OrthoDB" id="9814800at2"/>
<protein>
    <submittedName>
        <fullName evidence="4">Multiheme c-type cytochrome</fullName>
    </submittedName>
</protein>
<evidence type="ECO:0000313" key="5">
    <source>
        <dbReference type="Proteomes" id="UP000009011"/>
    </source>
</evidence>
<dbReference type="InterPro" id="IPR026444">
    <property type="entry name" value="Secre_tail"/>
</dbReference>
<dbReference type="AlphaFoldDB" id="I6ZXT6"/>
<dbReference type="STRING" id="1191523.MROS_0620"/>
<dbReference type="eggNOG" id="COG3303">
    <property type="taxonomic scope" value="Bacteria"/>
</dbReference>
<feature type="signal peptide" evidence="1">
    <location>
        <begin position="1"/>
        <end position="23"/>
    </location>
</feature>
<evidence type="ECO:0000259" key="2">
    <source>
        <dbReference type="Pfam" id="PF13435"/>
    </source>
</evidence>
<dbReference type="Gene3D" id="1.10.1130.10">
    <property type="entry name" value="Flavocytochrome C3, Chain A"/>
    <property type="match status" value="1"/>
</dbReference>
<dbReference type="CDD" id="cd08168">
    <property type="entry name" value="Cytochrom_C3"/>
    <property type="match status" value="1"/>
</dbReference>
<name>I6ZXT6_MELRP</name>
<dbReference type="Pfam" id="PF18962">
    <property type="entry name" value="Por_Secre_tail"/>
    <property type="match status" value="1"/>
</dbReference>
<organism evidence="4 5">
    <name type="scientific">Melioribacter roseus (strain DSM 23840 / JCM 17771 / VKM B-2668 / P3M-2)</name>
    <dbReference type="NCBI Taxonomy" id="1191523"/>
    <lineage>
        <taxon>Bacteria</taxon>
        <taxon>Pseudomonadati</taxon>
        <taxon>Ignavibacteriota</taxon>
        <taxon>Ignavibacteria</taxon>
        <taxon>Ignavibacteriales</taxon>
        <taxon>Melioribacteraceae</taxon>
        <taxon>Melioribacter</taxon>
    </lineage>
</organism>
<dbReference type="eggNOG" id="COG1520">
    <property type="taxonomic scope" value="Bacteria"/>
</dbReference>
<accession>I6ZXT6</accession>
<reference evidence="4 5" key="1">
    <citation type="journal article" date="2013" name="PLoS ONE">
        <title>Genomic analysis of Melioribacter roseus, facultatively anaerobic organotrophic bacterium representing a novel deep lineage within Bacteriodetes/Chlorobi group.</title>
        <authorList>
            <person name="Kadnikov V.V."/>
            <person name="Mardanov A.V."/>
            <person name="Podosokorskaya O.A."/>
            <person name="Gavrilov S.N."/>
            <person name="Kublanov I.V."/>
            <person name="Beletsky A.V."/>
            <person name="Bonch-Osmolovskaya E.A."/>
            <person name="Ravin N.V."/>
        </authorList>
    </citation>
    <scope>NUCLEOTIDE SEQUENCE [LARGE SCALE GENOMIC DNA]</scope>
    <source>
        <strain evidence="5">JCM 17771 / P3M-2</strain>
    </source>
</reference>
<dbReference type="Pfam" id="PF13435">
    <property type="entry name" value="Cytochrome_C554"/>
    <property type="match status" value="1"/>
</dbReference>
<proteinExistence type="predicted"/>
<gene>
    <name evidence="4" type="ordered locus">MROS_0620</name>
</gene>
<feature type="domain" description="Cytochrome c-552/4" evidence="2">
    <location>
        <begin position="113"/>
        <end position="169"/>
    </location>
</feature>
<dbReference type="PATRIC" id="fig|1191523.3.peg.648"/>
<evidence type="ECO:0000313" key="4">
    <source>
        <dbReference type="EMBL" id="AFN73863.1"/>
    </source>
</evidence>
<dbReference type="SUPFAM" id="SSF48695">
    <property type="entry name" value="Multiheme cytochromes"/>
    <property type="match status" value="1"/>
</dbReference>
<feature type="domain" description="Secretion system C-terminal sorting" evidence="3">
    <location>
        <begin position="395"/>
        <end position="471"/>
    </location>
</feature>
<evidence type="ECO:0000259" key="3">
    <source>
        <dbReference type="Pfam" id="PF18962"/>
    </source>
</evidence>
<dbReference type="Proteomes" id="UP000009011">
    <property type="component" value="Chromosome"/>
</dbReference>
<sequence length="474" mass="51957">MKNKLQSCLSLLVIVFIAANISAQTYQGDTKCSTCHSDKYTEYMKTGHPYKLNPIVNGQPPVYPEGTAPEVLQAPPGSSLNDFVYVVGGYGWKARFVKPDGYVYTGPQTQYNYQTKEWVAYNDGKQTKYNYDCFKCHTTGADPSGSWTSQQTDWGTFAQPGIRCEGCHGPAGDHVSDPANVKPFRTGEDLTLNRCGDCHQRGGTTNNVPASGGWVQHHEQFNELKASPHGDGVGVDLTCGTCHDTHTALHYKNVTTNKAIKAECSTCHSSQEYTIKLNGKDKTIDCIDCHMAYTGKSAVGLQTGNGWKGDIRSHVLKINTKAETKDSMFTADGKALRLDSEGHSKITLDFACLSCHTNETVDWAASYAEGIHKNGITAVENIAAVPNEFNLEQNYPNPFNPSTTINFSLPKASNVKLSIYSMTGELIADLVNNMMPAGEHRITFTAPGELASGVYIYRIQADNFMATKKMVYMK</sequence>
<dbReference type="Gene3D" id="2.60.40.4070">
    <property type="match status" value="1"/>
</dbReference>
<dbReference type="InterPro" id="IPR036280">
    <property type="entry name" value="Multihaem_cyt_sf"/>
</dbReference>
<evidence type="ECO:0000256" key="1">
    <source>
        <dbReference type="SAM" id="SignalP"/>
    </source>
</evidence>
<dbReference type="HOGENOM" id="CLU_575941_0_0_10"/>
<keyword evidence="5" id="KW-1185">Reference proteome</keyword>
<keyword evidence="1" id="KW-0732">Signal</keyword>
<dbReference type="EMBL" id="CP003557">
    <property type="protein sequence ID" value="AFN73863.1"/>
    <property type="molecule type" value="Genomic_DNA"/>
</dbReference>